<proteinExistence type="predicted"/>
<keyword evidence="2" id="KW-1185">Reference proteome</keyword>
<evidence type="ECO:0000313" key="2">
    <source>
        <dbReference type="Proteomes" id="UP000248840"/>
    </source>
</evidence>
<organism evidence="1 2">
    <name type="scientific">Flavobacterium aciduliphilum</name>
    <dbReference type="NCBI Taxonomy" id="1101402"/>
    <lineage>
        <taxon>Bacteria</taxon>
        <taxon>Pseudomonadati</taxon>
        <taxon>Bacteroidota</taxon>
        <taxon>Flavobacteriia</taxon>
        <taxon>Flavobacteriales</taxon>
        <taxon>Flavobacteriaceae</taxon>
        <taxon>Flavobacterium</taxon>
    </lineage>
</organism>
<dbReference type="Pfam" id="PF11013">
    <property type="entry name" value="DUF2851"/>
    <property type="match status" value="1"/>
</dbReference>
<dbReference type="InterPro" id="IPR021272">
    <property type="entry name" value="DUF2851"/>
</dbReference>
<protein>
    <submittedName>
        <fullName evidence="1">Uncharacterized protein DUF2851</fullName>
    </submittedName>
</protein>
<name>A0A328Y8Y5_9FLAO</name>
<dbReference type="AlphaFoldDB" id="A0A328Y8Y5"/>
<accession>A0A328Y8Y5</accession>
<dbReference type="Proteomes" id="UP000248840">
    <property type="component" value="Unassembled WGS sequence"/>
</dbReference>
<gene>
    <name evidence="1" type="ORF">CLV55_11511</name>
</gene>
<evidence type="ECO:0000313" key="1">
    <source>
        <dbReference type="EMBL" id="RAR69317.1"/>
    </source>
</evidence>
<comment type="caution">
    <text evidence="1">The sequence shown here is derived from an EMBL/GenBank/DDBJ whole genome shotgun (WGS) entry which is preliminary data.</text>
</comment>
<reference evidence="1 2" key="1">
    <citation type="submission" date="2018-06" db="EMBL/GenBank/DDBJ databases">
        <title>Genomic Encyclopedia of Archaeal and Bacterial Type Strains, Phase II (KMG-II): from individual species to whole genera.</title>
        <authorList>
            <person name="Goeker M."/>
        </authorList>
    </citation>
    <scope>NUCLEOTIDE SEQUENCE [LARGE SCALE GENOMIC DNA]</scope>
    <source>
        <strain evidence="1 2">DSM 25663</strain>
    </source>
</reference>
<dbReference type="EMBL" id="QLSZ01000015">
    <property type="protein sequence ID" value="RAR69317.1"/>
    <property type="molecule type" value="Genomic_DNA"/>
</dbReference>
<sequence>MVSKPYRFIMKEDFLHHLWLYKKINTTQLFTAEGQSLTILNFGQYTKNSGPDFFNAQIVLNNQKWAGNIEIHVKSSDWYLHQHEQDQNYDNVILHVVWEHDTPIFGKDNREIPVLEIKKYVDDEEIARYHQLTSQKSWLFCENQIAIVDDFVFTHWLERVFIERLDRKSKDIEKLLEETNNDWEAVLFCLLAKNFGLNTNGVVFFEMAKSIPFGVIRKEAFEYKYLEALFFGQANMLPSKAEDTYVLDLIAWCDYLRIKYGIKKPVLPQVQFFKHRPDNFPTIRLAQLAMLYHVQRNLFAKILTVQKNHEWYDLFSVSVGSYWKTHYTFDKPISRKQRLLSKSFVDLILMNTIIPLLFTYYKSQGIENFDSLLEILRNIAPEKNNIIDKFGSFGVKSKNAFQTQALLQLKNEYCNKKLCLECAVGLELLKK</sequence>